<keyword evidence="3" id="KW-1185">Reference proteome</keyword>
<evidence type="ECO:0000313" key="3">
    <source>
        <dbReference type="Proteomes" id="UP000053257"/>
    </source>
</evidence>
<dbReference type="OrthoDB" id="29308at2759"/>
<proteinExistence type="predicted"/>
<reference evidence="2 3" key="1">
    <citation type="journal article" date="2014" name="PLoS Genet.">
        <title>Analysis of the Phlebiopsis gigantea genome, transcriptome and secretome provides insight into its pioneer colonization strategies of wood.</title>
        <authorList>
            <person name="Hori C."/>
            <person name="Ishida T."/>
            <person name="Igarashi K."/>
            <person name="Samejima M."/>
            <person name="Suzuki H."/>
            <person name="Master E."/>
            <person name="Ferreira P."/>
            <person name="Ruiz-Duenas F.J."/>
            <person name="Held B."/>
            <person name="Canessa P."/>
            <person name="Larrondo L.F."/>
            <person name="Schmoll M."/>
            <person name="Druzhinina I.S."/>
            <person name="Kubicek C.P."/>
            <person name="Gaskell J.A."/>
            <person name="Kersten P."/>
            <person name="St John F."/>
            <person name="Glasner J."/>
            <person name="Sabat G."/>
            <person name="Splinter BonDurant S."/>
            <person name="Syed K."/>
            <person name="Yadav J."/>
            <person name="Mgbeahuruike A.C."/>
            <person name="Kovalchuk A."/>
            <person name="Asiegbu F.O."/>
            <person name="Lackner G."/>
            <person name="Hoffmeister D."/>
            <person name="Rencoret J."/>
            <person name="Gutierrez A."/>
            <person name="Sun H."/>
            <person name="Lindquist E."/>
            <person name="Barry K."/>
            <person name="Riley R."/>
            <person name="Grigoriev I.V."/>
            <person name="Henrissat B."/>
            <person name="Kues U."/>
            <person name="Berka R.M."/>
            <person name="Martinez A.T."/>
            <person name="Covert S.F."/>
            <person name="Blanchette R.A."/>
            <person name="Cullen D."/>
        </authorList>
    </citation>
    <scope>NUCLEOTIDE SEQUENCE [LARGE SCALE GENOMIC DNA]</scope>
    <source>
        <strain evidence="2 3">11061_1 CR5-6</strain>
    </source>
</reference>
<feature type="compositionally biased region" description="Basic and acidic residues" evidence="1">
    <location>
        <begin position="354"/>
        <end position="364"/>
    </location>
</feature>
<name>A0A0C3SCS9_PHLG1</name>
<feature type="non-terminal residue" evidence="2">
    <location>
        <position position="404"/>
    </location>
</feature>
<dbReference type="Gene3D" id="1.25.10.10">
    <property type="entry name" value="Leucine-rich Repeat Variant"/>
    <property type="match status" value="1"/>
</dbReference>
<dbReference type="AlphaFoldDB" id="A0A0C3SCS9"/>
<evidence type="ECO:0000256" key="1">
    <source>
        <dbReference type="SAM" id="MobiDB-lite"/>
    </source>
</evidence>
<feature type="region of interest" description="Disordered" evidence="1">
    <location>
        <begin position="354"/>
        <end position="404"/>
    </location>
</feature>
<dbReference type="SUPFAM" id="SSF48371">
    <property type="entry name" value="ARM repeat"/>
    <property type="match status" value="1"/>
</dbReference>
<dbReference type="EMBL" id="KN840470">
    <property type="protein sequence ID" value="KIP09085.1"/>
    <property type="molecule type" value="Genomic_DNA"/>
</dbReference>
<gene>
    <name evidence="2" type="ORF">PHLGIDRAFT_29209</name>
</gene>
<evidence type="ECO:0000313" key="2">
    <source>
        <dbReference type="EMBL" id="KIP09085.1"/>
    </source>
</evidence>
<dbReference type="InterPro" id="IPR011989">
    <property type="entry name" value="ARM-like"/>
</dbReference>
<dbReference type="InterPro" id="IPR016024">
    <property type="entry name" value="ARM-type_fold"/>
</dbReference>
<accession>A0A0C3SCS9</accession>
<dbReference type="Proteomes" id="UP000053257">
    <property type="component" value="Unassembled WGS sequence"/>
</dbReference>
<feature type="compositionally biased region" description="Low complexity" evidence="1">
    <location>
        <begin position="365"/>
        <end position="378"/>
    </location>
</feature>
<sequence>MGILRASAQQTFANAVLHQCFLVLSSADTDILLEAQVSTGIKLLENVRQLLLSENPNDIYLFISCLDNLNAALWAGTTPEIPSALEAWEVEHVMRFLDSPDPSLRTKTLRILRKVDLGIVEAYSAQLLHAASVLPGLSEQEEATQRLLEVINLLYAKNGEMYAQHLKSLIHVVEGAVNTSKPRIIQVAVEDVLTNFRIADTGFRAGCIGVLVASLDDSNDDEKTGPTMTIIIAAILCEYLDISPLPPVRALQDLAHLLPLHGAAIQDAIILAMIRIAASCEEVPDNVLSITGKVQEAGGRHIKRRCAQFIRLSQAKDSLRGVMSRARSYSLPDFLAALESYEANPSVPQIATHEVDQQRARSPERPSSPASSYASHSPGKLRYKAYDAPKATARLRPHHHDSAA</sequence>
<protein>
    <recommendedName>
        <fullName evidence="4">Clathrin/coatomer adaptor adaptin-like N-terminal domain-containing protein</fullName>
    </recommendedName>
</protein>
<feature type="compositionally biased region" description="Basic residues" evidence="1">
    <location>
        <begin position="393"/>
        <end position="404"/>
    </location>
</feature>
<evidence type="ECO:0008006" key="4">
    <source>
        <dbReference type="Google" id="ProtNLM"/>
    </source>
</evidence>
<organism evidence="2 3">
    <name type="scientific">Phlebiopsis gigantea (strain 11061_1 CR5-6)</name>
    <name type="common">White-rot fungus</name>
    <name type="synonym">Peniophora gigantea</name>
    <dbReference type="NCBI Taxonomy" id="745531"/>
    <lineage>
        <taxon>Eukaryota</taxon>
        <taxon>Fungi</taxon>
        <taxon>Dikarya</taxon>
        <taxon>Basidiomycota</taxon>
        <taxon>Agaricomycotina</taxon>
        <taxon>Agaricomycetes</taxon>
        <taxon>Polyporales</taxon>
        <taxon>Phanerochaetaceae</taxon>
        <taxon>Phlebiopsis</taxon>
    </lineage>
</organism>
<dbReference type="STRING" id="745531.A0A0C3SCS9"/>
<dbReference type="HOGENOM" id="CLU_682516_0_0_1"/>